<dbReference type="AlphaFoldDB" id="A0A0E9W885"/>
<protein>
    <submittedName>
        <fullName evidence="1">Uncharacterized protein</fullName>
    </submittedName>
</protein>
<accession>A0A0E9W885</accession>
<sequence length="60" mass="7211">MHYNLFLFHSISSQLLDFNQLNDAPRYFMRINQFKHGNPLYETCLCRLLLPHTENSKQVI</sequence>
<reference evidence="1" key="1">
    <citation type="submission" date="2014-11" db="EMBL/GenBank/DDBJ databases">
        <authorList>
            <person name="Amaro Gonzalez C."/>
        </authorList>
    </citation>
    <scope>NUCLEOTIDE SEQUENCE</scope>
</reference>
<organism evidence="1">
    <name type="scientific">Anguilla anguilla</name>
    <name type="common">European freshwater eel</name>
    <name type="synonym">Muraena anguilla</name>
    <dbReference type="NCBI Taxonomy" id="7936"/>
    <lineage>
        <taxon>Eukaryota</taxon>
        <taxon>Metazoa</taxon>
        <taxon>Chordata</taxon>
        <taxon>Craniata</taxon>
        <taxon>Vertebrata</taxon>
        <taxon>Euteleostomi</taxon>
        <taxon>Actinopterygii</taxon>
        <taxon>Neopterygii</taxon>
        <taxon>Teleostei</taxon>
        <taxon>Anguilliformes</taxon>
        <taxon>Anguillidae</taxon>
        <taxon>Anguilla</taxon>
    </lineage>
</organism>
<evidence type="ECO:0000313" key="1">
    <source>
        <dbReference type="EMBL" id="JAH86577.1"/>
    </source>
</evidence>
<dbReference type="EMBL" id="GBXM01022000">
    <property type="protein sequence ID" value="JAH86577.1"/>
    <property type="molecule type" value="Transcribed_RNA"/>
</dbReference>
<name>A0A0E9W885_ANGAN</name>
<proteinExistence type="predicted"/>
<reference evidence="1" key="2">
    <citation type="journal article" date="2015" name="Fish Shellfish Immunol.">
        <title>Early steps in the European eel (Anguilla anguilla)-Vibrio vulnificus interaction in the gills: Role of the RtxA13 toxin.</title>
        <authorList>
            <person name="Callol A."/>
            <person name="Pajuelo D."/>
            <person name="Ebbesson L."/>
            <person name="Teles M."/>
            <person name="MacKenzie S."/>
            <person name="Amaro C."/>
        </authorList>
    </citation>
    <scope>NUCLEOTIDE SEQUENCE</scope>
</reference>